<dbReference type="InterPro" id="IPR018247">
    <property type="entry name" value="EF_Hand_1_Ca_BS"/>
</dbReference>
<accession>A0A382J3Z7</accession>
<gene>
    <name evidence="2" type="ORF">METZ01_LOCUS259614</name>
</gene>
<dbReference type="PROSITE" id="PS00018">
    <property type="entry name" value="EF_HAND_1"/>
    <property type="match status" value="2"/>
</dbReference>
<feature type="compositionally biased region" description="Basic and acidic residues" evidence="1">
    <location>
        <begin position="111"/>
        <end position="126"/>
    </location>
</feature>
<evidence type="ECO:0000313" key="2">
    <source>
        <dbReference type="EMBL" id="SVC06760.1"/>
    </source>
</evidence>
<dbReference type="Gene3D" id="1.10.238.10">
    <property type="entry name" value="EF-hand"/>
    <property type="match status" value="1"/>
</dbReference>
<reference evidence="2" key="1">
    <citation type="submission" date="2018-05" db="EMBL/GenBank/DDBJ databases">
        <authorList>
            <person name="Lanie J.A."/>
            <person name="Ng W.-L."/>
            <person name="Kazmierczak K.M."/>
            <person name="Andrzejewski T.M."/>
            <person name="Davidsen T.M."/>
            <person name="Wayne K.J."/>
            <person name="Tettelin H."/>
            <person name="Glass J.I."/>
            <person name="Rusch D."/>
            <person name="Podicherti R."/>
            <person name="Tsui H.-C.T."/>
            <person name="Winkler M.E."/>
        </authorList>
    </citation>
    <scope>NUCLEOTIDE SEQUENCE</scope>
</reference>
<feature type="non-terminal residue" evidence="2">
    <location>
        <position position="1"/>
    </location>
</feature>
<sequence length="179" mass="21198">KDGRLSVAEREVIRTDRLRPNPRRERRRFRYPDPIVSRFDKDGDDELNEEEFDSARKWVDKRFREINTEYDVNKDDRLDTDERAALSKQVEAGKFKDMGSLMGYLTRSRSSRGDRNRDIRRDEGGLSRRGILRKSDEDGDGRLSEEELAVARATLEKVEAERLREDRTGIRRVPSRERR</sequence>
<feature type="compositionally biased region" description="Basic and acidic residues" evidence="1">
    <location>
        <begin position="133"/>
        <end position="145"/>
    </location>
</feature>
<organism evidence="2">
    <name type="scientific">marine metagenome</name>
    <dbReference type="NCBI Taxonomy" id="408172"/>
    <lineage>
        <taxon>unclassified sequences</taxon>
        <taxon>metagenomes</taxon>
        <taxon>ecological metagenomes</taxon>
    </lineage>
</organism>
<dbReference type="SUPFAM" id="SSF47473">
    <property type="entry name" value="EF-hand"/>
    <property type="match status" value="1"/>
</dbReference>
<proteinExistence type="predicted"/>
<evidence type="ECO:0008006" key="3">
    <source>
        <dbReference type="Google" id="ProtNLM"/>
    </source>
</evidence>
<dbReference type="InterPro" id="IPR011992">
    <property type="entry name" value="EF-hand-dom_pair"/>
</dbReference>
<dbReference type="EMBL" id="UINC01071670">
    <property type="protein sequence ID" value="SVC06760.1"/>
    <property type="molecule type" value="Genomic_DNA"/>
</dbReference>
<name>A0A382J3Z7_9ZZZZ</name>
<evidence type="ECO:0000256" key="1">
    <source>
        <dbReference type="SAM" id="MobiDB-lite"/>
    </source>
</evidence>
<feature type="region of interest" description="Disordered" evidence="1">
    <location>
        <begin position="106"/>
        <end position="145"/>
    </location>
</feature>
<dbReference type="AlphaFoldDB" id="A0A382J3Z7"/>
<protein>
    <recommendedName>
        <fullName evidence="3">EF-hand domain-containing protein</fullName>
    </recommendedName>
</protein>